<accession>A0A199NSP2</accession>
<dbReference type="KEGG" id="rkr:I6G21_10160"/>
<feature type="compositionally biased region" description="Gly residues" evidence="1">
    <location>
        <begin position="381"/>
        <end position="392"/>
    </location>
</feature>
<dbReference type="Proteomes" id="UP000594975">
    <property type="component" value="Chromosome"/>
</dbReference>
<reference evidence="2" key="1">
    <citation type="submission" date="2016-04" db="EMBL/GenBank/DDBJ databases">
        <authorList>
            <person name="Evans L.H."/>
            <person name="Alamgir A."/>
            <person name="Owens N."/>
            <person name="Weber N.D."/>
            <person name="Virtaneva K."/>
            <person name="Barbian K."/>
            <person name="Babar A."/>
            <person name="Rosenke K."/>
        </authorList>
    </citation>
    <scope>NUCLEOTIDE SEQUENCE [LARGE SCALE GENOMIC DNA]</scope>
    <source>
        <strain evidence="2">RUTW2-3</strain>
    </source>
</reference>
<reference evidence="3 5" key="4">
    <citation type="submission" date="2020-12" db="EMBL/GenBank/DDBJ databases">
        <title>FDA dAtabase for Regulatory Grade micrObial Sequences (FDA-ARGOS): Supporting development and validation of Infectious Disease Dx tests.</title>
        <authorList>
            <person name="Sproer C."/>
            <person name="Gronow S."/>
            <person name="Severitt S."/>
            <person name="Schroder I."/>
            <person name="Tallon L."/>
            <person name="Sadzewicz L."/>
            <person name="Zhao X."/>
            <person name="Boylan J."/>
            <person name="Ott S."/>
            <person name="Bowen H."/>
            <person name="Vavikolanu K."/>
            <person name="Mehta A."/>
            <person name="Aluvathingal J."/>
            <person name="Nadendla S."/>
            <person name="Lowell S."/>
            <person name="Myers T."/>
            <person name="Yan Y."/>
            <person name="Sichtig H."/>
        </authorList>
    </citation>
    <scope>NUCLEOTIDE SEQUENCE [LARGE SCALE GENOMIC DNA]</scope>
    <source>
        <strain evidence="3 5">FDAARGOS_864</strain>
    </source>
</reference>
<evidence type="ECO:0000313" key="2">
    <source>
        <dbReference type="EMBL" id="OAX51937.1"/>
    </source>
</evidence>
<dbReference type="Proteomes" id="UP000053171">
    <property type="component" value="Unassembled WGS sequence"/>
</dbReference>
<protein>
    <submittedName>
        <fullName evidence="2">Uncharacterized protein</fullName>
    </submittedName>
</protein>
<dbReference type="RefSeq" id="WP_064725415.1">
    <property type="nucleotide sequence ID" value="NZ_CP065738.1"/>
</dbReference>
<reference evidence="4" key="2">
    <citation type="submission" date="2016-04" db="EMBL/GenBank/DDBJ databases">
        <authorList>
            <person name="Waterworth S."/>
            <person name="Matcher G."/>
        </authorList>
    </citation>
    <scope>NUCLEOTIDE SEQUENCE [LARGE SCALE GENOMIC DNA]</scope>
    <source>
        <strain evidence="4">RuSp02-3</strain>
    </source>
</reference>
<feature type="region of interest" description="Disordered" evidence="1">
    <location>
        <begin position="367"/>
        <end position="393"/>
    </location>
</feature>
<feature type="region of interest" description="Disordered" evidence="1">
    <location>
        <begin position="1"/>
        <end position="41"/>
    </location>
</feature>
<gene>
    <name evidence="2" type="ORF">AN277_0206315</name>
    <name evidence="3" type="ORF">I6G21_10160</name>
</gene>
<evidence type="ECO:0000313" key="4">
    <source>
        <dbReference type="Proteomes" id="UP000053171"/>
    </source>
</evidence>
<name>A0A199NSP2_9MICC</name>
<evidence type="ECO:0000313" key="3">
    <source>
        <dbReference type="EMBL" id="QPT53589.1"/>
    </source>
</evidence>
<evidence type="ECO:0000256" key="1">
    <source>
        <dbReference type="SAM" id="MobiDB-lite"/>
    </source>
</evidence>
<keyword evidence="4" id="KW-1185">Reference proteome</keyword>
<proteinExistence type="predicted"/>
<organism evidence="2 4">
    <name type="scientific">Rothia kristinae</name>
    <dbReference type="NCBI Taxonomy" id="37923"/>
    <lineage>
        <taxon>Bacteria</taxon>
        <taxon>Bacillati</taxon>
        <taxon>Actinomycetota</taxon>
        <taxon>Actinomycetes</taxon>
        <taxon>Micrococcales</taxon>
        <taxon>Micrococcaceae</taxon>
        <taxon>Rothia</taxon>
    </lineage>
</organism>
<reference evidence="2 4" key="3">
    <citation type="submission" date="2016-06" db="EMBL/GenBank/DDBJ databases">
        <title>Identification of putative biosynthetic pathways for the production of bioactive secondary metabolites by the marine actinomycete Kocuria kristinae RUTW2-3.</title>
        <authorList>
            <person name="Waterworth S.C."/>
            <person name="Walmsley T.A."/>
            <person name="Matongo T."/>
            <person name="Davies-Coleman M.T."/>
            <person name="Dorrington R.A."/>
        </authorList>
    </citation>
    <scope>NUCLEOTIDE SEQUENCE [LARGE SCALE GENOMIC DNA]</scope>
    <source>
        <strain evidence="4">RuSp02-3</strain>
        <strain evidence="2">RUTW2-3</strain>
    </source>
</reference>
<dbReference type="EMBL" id="CP065738">
    <property type="protein sequence ID" value="QPT53589.1"/>
    <property type="molecule type" value="Genomic_DNA"/>
</dbReference>
<dbReference type="GeneID" id="61263760"/>
<dbReference type="AlphaFoldDB" id="A0A199NSP2"/>
<sequence length="431" mass="45423">MLSGCPPTAEKEEVVVDPQDPASARPPHRPQAQTPHPAAAGWQWVPVRLDLHRRLTEQADGAVSVDPSGGPAEQESILRVLREQSVPAVYSAAERTIDLMLPVTGPGADPRVARADAEGRLTLGAGLEDFMEELLAFPGLEYASWQTGPSPQAAPTAVAEVRLPVPALRRRLLRTRRRGPVQLAAPAAGWSLAAGTDYEDLVELLDAVDAAAVLLDTDGEHRALTVLGQDADPVTLEWGPVRTSVATYPEDSPAGRLQAQVSGLASQPRRDAARRGAVAALAERFRLDAPSARRLAGYAEDATGRYAPESVLQLLGLPEDAAKILDGRRTPEDLPEHEVIAPEQGPVGAVAQRVRDGAQTLLDGVRGVRTDQNPDSMSPGVGAGSRAGGIGPHGPALPEHHLPARLVRGAAVSAAAALGWGVGTWLGRRNR</sequence>
<dbReference type="EMBL" id="LJBJ02000010">
    <property type="protein sequence ID" value="OAX51937.1"/>
    <property type="molecule type" value="Genomic_DNA"/>
</dbReference>
<evidence type="ECO:0000313" key="5">
    <source>
        <dbReference type="Proteomes" id="UP000594975"/>
    </source>
</evidence>